<dbReference type="GO" id="GO:0006635">
    <property type="term" value="P:fatty acid beta-oxidation"/>
    <property type="evidence" value="ECO:0007669"/>
    <property type="project" value="TreeGrafter"/>
</dbReference>
<protein>
    <submittedName>
        <fullName evidence="4">3-alpha,7-alpha, 12-alpha-trihydroxy-5-beta-cholest-24-enoyl-CoA hydratase</fullName>
    </submittedName>
</protein>
<proteinExistence type="predicted"/>
<dbReference type="RefSeq" id="WP_151070080.1">
    <property type="nucleotide sequence ID" value="NZ_CP032518.1"/>
</dbReference>
<name>A0A5P3VDD2_9BURK</name>
<evidence type="ECO:0000259" key="2">
    <source>
        <dbReference type="Pfam" id="PF01575"/>
    </source>
</evidence>
<evidence type="ECO:0000256" key="1">
    <source>
        <dbReference type="SAM" id="MobiDB-lite"/>
    </source>
</evidence>
<evidence type="ECO:0000259" key="3">
    <source>
        <dbReference type="Pfam" id="PF22622"/>
    </source>
</evidence>
<sequence>MPIDYNRLKSTAFEPLRHAYGPDDCILYALGVGAGLSDDLTLGDEVEYLYEEKLKALPPMVSVIAYPGFWMRDEVHGIDWRRVVNGEQRMTMFRPLPVSGQIVSRSCVARITDKGERGGAIVVTERSLFDEVTDQLVARVDQVNVCRGDGGYSAGEPTKSDDALPPIPRPPKRRPDDTLVLPVSKNQAAIYRLTGDRNPLHIDPESAKLTGLSAPILHGASMAGLASRAVMKTPPSPDAFVCQIDIRFTGMAYPGRAVAVERWLSLGETNFRCLEADTGRELAFGLAAWKSDKPVGK</sequence>
<accession>A0A5P3VDD2</accession>
<dbReference type="Proteomes" id="UP000325743">
    <property type="component" value="Chromosome 1"/>
</dbReference>
<evidence type="ECO:0000313" key="4">
    <source>
        <dbReference type="EMBL" id="QEZ43958.1"/>
    </source>
</evidence>
<gene>
    <name evidence="4" type="ORF">D2917_06745</name>
</gene>
<dbReference type="GO" id="GO:0004300">
    <property type="term" value="F:enoyl-CoA hydratase activity"/>
    <property type="evidence" value="ECO:0007669"/>
    <property type="project" value="TreeGrafter"/>
</dbReference>
<dbReference type="GO" id="GO:0044594">
    <property type="term" value="F:17-beta-hydroxysteroid dehydrogenase (NAD+) activity"/>
    <property type="evidence" value="ECO:0007669"/>
    <property type="project" value="TreeGrafter"/>
</dbReference>
<dbReference type="InterPro" id="IPR002539">
    <property type="entry name" value="MaoC-like_dom"/>
</dbReference>
<feature type="domain" description="Peroxisomal multifunctional enzyme type 2-like N-terminal" evidence="3">
    <location>
        <begin position="19"/>
        <end position="148"/>
    </location>
</feature>
<feature type="domain" description="MaoC-like" evidence="2">
    <location>
        <begin position="170"/>
        <end position="265"/>
    </location>
</feature>
<feature type="region of interest" description="Disordered" evidence="1">
    <location>
        <begin position="149"/>
        <end position="177"/>
    </location>
</feature>
<dbReference type="Gene3D" id="3.10.129.10">
    <property type="entry name" value="Hotdog Thioesterase"/>
    <property type="match status" value="1"/>
</dbReference>
<organism evidence="4 5">
    <name type="scientific">Cupriavidus oxalaticus</name>
    <dbReference type="NCBI Taxonomy" id="96344"/>
    <lineage>
        <taxon>Bacteria</taxon>
        <taxon>Pseudomonadati</taxon>
        <taxon>Pseudomonadota</taxon>
        <taxon>Betaproteobacteria</taxon>
        <taxon>Burkholderiales</taxon>
        <taxon>Burkholderiaceae</taxon>
        <taxon>Cupriavidus</taxon>
    </lineage>
</organism>
<dbReference type="AlphaFoldDB" id="A0A5P3VDD2"/>
<dbReference type="EMBL" id="CP032518">
    <property type="protein sequence ID" value="QEZ43958.1"/>
    <property type="molecule type" value="Genomic_DNA"/>
</dbReference>
<dbReference type="Pfam" id="PF22622">
    <property type="entry name" value="MFE-2_hydrat-2_N"/>
    <property type="match status" value="1"/>
</dbReference>
<dbReference type="Pfam" id="PF01575">
    <property type="entry name" value="MaoC_dehydratas"/>
    <property type="match status" value="1"/>
</dbReference>
<evidence type="ECO:0000313" key="5">
    <source>
        <dbReference type="Proteomes" id="UP000325743"/>
    </source>
</evidence>
<dbReference type="GO" id="GO:0003857">
    <property type="term" value="F:(3S)-3-hydroxyacyl-CoA dehydrogenase (NAD+) activity"/>
    <property type="evidence" value="ECO:0007669"/>
    <property type="project" value="TreeGrafter"/>
</dbReference>
<dbReference type="PANTHER" id="PTHR13078:SF56">
    <property type="entry name" value="PEROXISOMAL MULTIFUNCTIONAL ENZYME TYPE 2"/>
    <property type="match status" value="1"/>
</dbReference>
<dbReference type="InterPro" id="IPR054357">
    <property type="entry name" value="MFE-2_N"/>
</dbReference>
<dbReference type="InterPro" id="IPR029069">
    <property type="entry name" value="HotDog_dom_sf"/>
</dbReference>
<dbReference type="SUPFAM" id="SSF54637">
    <property type="entry name" value="Thioesterase/thiol ester dehydrase-isomerase"/>
    <property type="match status" value="2"/>
</dbReference>
<reference evidence="4 5" key="1">
    <citation type="submission" date="2018-09" db="EMBL/GenBank/DDBJ databases">
        <title>Complete genome sequence of Cupriavidus oxalaticus T2, a bacterium capable of phenol tolerance and degradation.</title>
        <authorList>
            <person name="Yan J."/>
        </authorList>
    </citation>
    <scope>NUCLEOTIDE SEQUENCE [LARGE SCALE GENOMIC DNA]</scope>
    <source>
        <strain evidence="4 5">T2</strain>
    </source>
</reference>
<dbReference type="PANTHER" id="PTHR13078">
    <property type="entry name" value="PEROXISOMAL MULTIFUNCTIONAL ENZYME TYPE 2-RELATED"/>
    <property type="match status" value="1"/>
</dbReference>